<dbReference type="InterPro" id="IPR016174">
    <property type="entry name" value="Di-haem_cyt_TM"/>
</dbReference>
<sequence length="226" mass="24980">MQTIPVRLWDLPTRLFHWALVLGIGFSWFCAEIGGNWMVWHERSGIFLLALVVFRVVWGVIGSDTARFAQFLKSPRHALTHFSELRTKATAFHAGHNPLGAWMVVALVLAVLMQASTGLFATDDIMTEGPLIGLVTTDTAEVLTSIHHLTFNGILLLAAAHIAAVLFYRFYKRTNLIKAMVIGKADWPAEQSPPPVGLRFKPVWLGVLVFVAVYAAVFSGITWLAA</sequence>
<dbReference type="PANTHER" id="PTHR30485">
    <property type="entry name" value="NI/FE-HYDROGENASE 1 B-TYPE CYTOCHROME SUBUNIT"/>
    <property type="match status" value="1"/>
</dbReference>
<evidence type="ECO:0000256" key="2">
    <source>
        <dbReference type="ARBA" id="ARBA00022475"/>
    </source>
</evidence>
<dbReference type="EMBL" id="MTEJ01000204">
    <property type="protein sequence ID" value="OQX07610.1"/>
    <property type="molecule type" value="Genomic_DNA"/>
</dbReference>
<dbReference type="PANTHER" id="PTHR30485:SF2">
    <property type="entry name" value="BLL0597 PROTEIN"/>
    <property type="match status" value="1"/>
</dbReference>
<dbReference type="Pfam" id="PF01292">
    <property type="entry name" value="Ni_hydr_CYTB"/>
    <property type="match status" value="1"/>
</dbReference>
<keyword evidence="2" id="KW-1003">Cell membrane</keyword>
<evidence type="ECO:0000256" key="6">
    <source>
        <dbReference type="SAM" id="Phobius"/>
    </source>
</evidence>
<dbReference type="Proteomes" id="UP000192491">
    <property type="component" value="Unassembled WGS sequence"/>
</dbReference>
<protein>
    <submittedName>
        <fullName evidence="8">Cytochrome B</fullName>
    </submittedName>
</protein>
<keyword evidence="3 6" id="KW-0812">Transmembrane</keyword>
<dbReference type="SUPFAM" id="SSF81342">
    <property type="entry name" value="Transmembrane di-heme cytochromes"/>
    <property type="match status" value="1"/>
</dbReference>
<feature type="transmembrane region" description="Helical" evidence="6">
    <location>
        <begin position="99"/>
        <end position="121"/>
    </location>
</feature>
<keyword evidence="4 6" id="KW-1133">Transmembrane helix</keyword>
<evidence type="ECO:0000256" key="4">
    <source>
        <dbReference type="ARBA" id="ARBA00022989"/>
    </source>
</evidence>
<accession>A0A1Y1QK62</accession>
<name>A0A1Y1QK62_9GAMM</name>
<proteinExistence type="predicted"/>
<feature type="transmembrane region" description="Helical" evidence="6">
    <location>
        <begin position="46"/>
        <end position="63"/>
    </location>
</feature>
<feature type="domain" description="Cytochrome b561 bacterial/Ni-hydrogenase" evidence="7">
    <location>
        <begin position="9"/>
        <end position="181"/>
    </location>
</feature>
<evidence type="ECO:0000313" key="9">
    <source>
        <dbReference type="Proteomes" id="UP000192491"/>
    </source>
</evidence>
<feature type="transmembrane region" description="Helical" evidence="6">
    <location>
        <begin position="15"/>
        <end position="34"/>
    </location>
</feature>
<comment type="caution">
    <text evidence="8">The sequence shown here is derived from an EMBL/GenBank/DDBJ whole genome shotgun (WGS) entry which is preliminary data.</text>
</comment>
<dbReference type="Gene3D" id="1.20.950.20">
    <property type="entry name" value="Transmembrane di-heme cytochromes, Chain C"/>
    <property type="match status" value="1"/>
</dbReference>
<dbReference type="InterPro" id="IPR011577">
    <property type="entry name" value="Cyt_b561_bac/Ni-Hgenase"/>
</dbReference>
<dbReference type="GO" id="GO:0022904">
    <property type="term" value="P:respiratory electron transport chain"/>
    <property type="evidence" value="ECO:0007669"/>
    <property type="project" value="InterPro"/>
</dbReference>
<feature type="transmembrane region" description="Helical" evidence="6">
    <location>
        <begin position="149"/>
        <end position="171"/>
    </location>
</feature>
<evidence type="ECO:0000313" key="8">
    <source>
        <dbReference type="EMBL" id="OQX07610.1"/>
    </source>
</evidence>
<evidence type="ECO:0000256" key="5">
    <source>
        <dbReference type="ARBA" id="ARBA00023136"/>
    </source>
</evidence>
<evidence type="ECO:0000259" key="7">
    <source>
        <dbReference type="Pfam" id="PF01292"/>
    </source>
</evidence>
<dbReference type="GO" id="GO:0009055">
    <property type="term" value="F:electron transfer activity"/>
    <property type="evidence" value="ECO:0007669"/>
    <property type="project" value="InterPro"/>
</dbReference>
<dbReference type="GO" id="GO:0020037">
    <property type="term" value="F:heme binding"/>
    <property type="evidence" value="ECO:0007669"/>
    <property type="project" value="TreeGrafter"/>
</dbReference>
<dbReference type="STRING" id="1123401.GCA_000621325_00557"/>
<gene>
    <name evidence="8" type="ORF">BWK73_27600</name>
</gene>
<dbReference type="GO" id="GO:0005886">
    <property type="term" value="C:plasma membrane"/>
    <property type="evidence" value="ECO:0007669"/>
    <property type="project" value="UniProtKB-SubCell"/>
</dbReference>
<comment type="subcellular location">
    <subcellularLocation>
        <location evidence="1">Cell membrane</location>
        <topology evidence="1">Multi-pass membrane protein</topology>
    </subcellularLocation>
</comment>
<evidence type="ECO:0000256" key="3">
    <source>
        <dbReference type="ARBA" id="ARBA00022692"/>
    </source>
</evidence>
<evidence type="ECO:0000256" key="1">
    <source>
        <dbReference type="ARBA" id="ARBA00004651"/>
    </source>
</evidence>
<organism evidence="8 9">
    <name type="scientific">Thiothrix lacustris</name>
    <dbReference type="NCBI Taxonomy" id="525917"/>
    <lineage>
        <taxon>Bacteria</taxon>
        <taxon>Pseudomonadati</taxon>
        <taxon>Pseudomonadota</taxon>
        <taxon>Gammaproteobacteria</taxon>
        <taxon>Thiotrichales</taxon>
        <taxon>Thiotrichaceae</taxon>
        <taxon>Thiothrix</taxon>
    </lineage>
</organism>
<dbReference type="AlphaFoldDB" id="A0A1Y1QK62"/>
<dbReference type="InterPro" id="IPR051542">
    <property type="entry name" value="Hydrogenase_cytochrome"/>
</dbReference>
<keyword evidence="5 6" id="KW-0472">Membrane</keyword>
<feature type="transmembrane region" description="Helical" evidence="6">
    <location>
        <begin position="203"/>
        <end position="225"/>
    </location>
</feature>
<reference evidence="8 9" key="1">
    <citation type="submission" date="2017-01" db="EMBL/GenBank/DDBJ databases">
        <title>Novel large sulfur bacteria in the metagenomes of groundwater-fed chemosynthetic microbial mats in the Lake Huron basin.</title>
        <authorList>
            <person name="Sharrar A.M."/>
            <person name="Flood B.E."/>
            <person name="Bailey J.V."/>
            <person name="Jones D.S."/>
            <person name="Biddanda B."/>
            <person name="Ruberg S.A."/>
            <person name="Marcus D.N."/>
            <person name="Dick G.J."/>
        </authorList>
    </citation>
    <scope>NUCLEOTIDE SEQUENCE [LARGE SCALE GENOMIC DNA]</scope>
    <source>
        <strain evidence="8">A8</strain>
    </source>
</reference>